<evidence type="ECO:0000313" key="11">
    <source>
        <dbReference type="Proteomes" id="UP001626550"/>
    </source>
</evidence>
<evidence type="ECO:0000256" key="4">
    <source>
        <dbReference type="ARBA" id="ARBA00005975"/>
    </source>
</evidence>
<feature type="transmembrane region" description="Helical" evidence="8">
    <location>
        <begin position="54"/>
        <end position="77"/>
    </location>
</feature>
<evidence type="ECO:0000256" key="3">
    <source>
        <dbReference type="ARBA" id="ARBA00004630"/>
    </source>
</evidence>
<keyword evidence="6" id="KW-0862">Zinc</keyword>
<name>A0ABD2PUJ7_9PLAT</name>
<evidence type="ECO:0000256" key="5">
    <source>
        <dbReference type="ARBA" id="ARBA00022723"/>
    </source>
</evidence>
<keyword evidence="8" id="KW-1133">Transmembrane helix</keyword>
<keyword evidence="11" id="KW-1185">Reference proteome</keyword>
<comment type="subcellular location">
    <subcellularLocation>
        <location evidence="2">Endosome membrane</location>
        <topology evidence="2">Peripheral membrane protein</topology>
    </subcellularLocation>
    <subcellularLocation>
        <location evidence="1">Late endosome membrane</location>
    </subcellularLocation>
    <subcellularLocation>
        <location evidence="3">Lysosome membrane</location>
        <topology evidence="3">Peripheral membrane protein</topology>
        <orientation evidence="3">Cytoplasmic side</orientation>
    </subcellularLocation>
</comment>
<organism evidence="10 11">
    <name type="scientific">Cichlidogyrus casuarinus</name>
    <dbReference type="NCBI Taxonomy" id="1844966"/>
    <lineage>
        <taxon>Eukaryota</taxon>
        <taxon>Metazoa</taxon>
        <taxon>Spiralia</taxon>
        <taxon>Lophotrochozoa</taxon>
        <taxon>Platyhelminthes</taxon>
        <taxon>Monogenea</taxon>
        <taxon>Monopisthocotylea</taxon>
        <taxon>Dactylogyridea</taxon>
        <taxon>Ancyrocephalidae</taxon>
        <taxon>Cichlidogyrus</taxon>
    </lineage>
</organism>
<dbReference type="InterPro" id="IPR037519">
    <property type="entry name" value="LITAF_fam"/>
</dbReference>
<accession>A0ABD2PUJ7</accession>
<comment type="caution">
    <text evidence="10">The sequence shown here is derived from an EMBL/GenBank/DDBJ whole genome shotgun (WGS) entry which is preliminary data.</text>
</comment>
<sequence>LSISRCFTEIDSVIFLAVVAINNPRTEFGKRPVRMSCPNCHSRMNTKTKRVPSLCAWLLCLFICCTGGCFGLCLVPFCVDSCNYTRHTCPDCRAVVGDSRATSRR</sequence>
<dbReference type="EMBL" id="JBJKFK010002411">
    <property type="protein sequence ID" value="KAL3311147.1"/>
    <property type="molecule type" value="Genomic_DNA"/>
</dbReference>
<keyword evidence="8" id="KW-0812">Transmembrane</keyword>
<dbReference type="Proteomes" id="UP001626550">
    <property type="component" value="Unassembled WGS sequence"/>
</dbReference>
<dbReference type="SMART" id="SM00714">
    <property type="entry name" value="LITAF"/>
    <property type="match status" value="1"/>
</dbReference>
<protein>
    <recommendedName>
        <fullName evidence="9">LITAF domain-containing protein</fullName>
    </recommendedName>
</protein>
<dbReference type="GO" id="GO:0046872">
    <property type="term" value="F:metal ion binding"/>
    <property type="evidence" value="ECO:0007669"/>
    <property type="project" value="UniProtKB-KW"/>
</dbReference>
<evidence type="ECO:0000256" key="8">
    <source>
        <dbReference type="SAM" id="Phobius"/>
    </source>
</evidence>
<reference evidence="10 11" key="1">
    <citation type="submission" date="2024-11" db="EMBL/GenBank/DDBJ databases">
        <title>Adaptive evolution of stress response genes in parasites aligns with host niche diversity.</title>
        <authorList>
            <person name="Hahn C."/>
            <person name="Resl P."/>
        </authorList>
    </citation>
    <scope>NUCLEOTIDE SEQUENCE [LARGE SCALE GENOMIC DNA]</scope>
    <source>
        <strain evidence="10">EGGRZ-B1_66</strain>
        <tissue evidence="10">Body</tissue>
    </source>
</reference>
<feature type="non-terminal residue" evidence="10">
    <location>
        <position position="1"/>
    </location>
</feature>
<dbReference type="PANTHER" id="PTHR23292:SF6">
    <property type="entry name" value="FI16602P1-RELATED"/>
    <property type="match status" value="1"/>
</dbReference>
<gene>
    <name evidence="10" type="ORF">Ciccas_010275</name>
</gene>
<evidence type="ECO:0000256" key="1">
    <source>
        <dbReference type="ARBA" id="ARBA00004414"/>
    </source>
</evidence>
<keyword evidence="7 8" id="KW-0472">Membrane</keyword>
<evidence type="ECO:0000259" key="9">
    <source>
        <dbReference type="PROSITE" id="PS51837"/>
    </source>
</evidence>
<dbReference type="PROSITE" id="PS51837">
    <property type="entry name" value="LITAF"/>
    <property type="match status" value="1"/>
</dbReference>
<dbReference type="AlphaFoldDB" id="A0ABD2PUJ7"/>
<dbReference type="GO" id="GO:0031902">
    <property type="term" value="C:late endosome membrane"/>
    <property type="evidence" value="ECO:0007669"/>
    <property type="project" value="UniProtKB-SubCell"/>
</dbReference>
<dbReference type="InterPro" id="IPR006629">
    <property type="entry name" value="LITAF"/>
</dbReference>
<dbReference type="GO" id="GO:0005765">
    <property type="term" value="C:lysosomal membrane"/>
    <property type="evidence" value="ECO:0007669"/>
    <property type="project" value="UniProtKB-SubCell"/>
</dbReference>
<evidence type="ECO:0000256" key="2">
    <source>
        <dbReference type="ARBA" id="ARBA00004481"/>
    </source>
</evidence>
<keyword evidence="5" id="KW-0479">Metal-binding</keyword>
<comment type="similarity">
    <text evidence="4">Belongs to the CDIP1/LITAF family.</text>
</comment>
<evidence type="ECO:0000313" key="10">
    <source>
        <dbReference type="EMBL" id="KAL3311147.1"/>
    </source>
</evidence>
<evidence type="ECO:0000256" key="7">
    <source>
        <dbReference type="ARBA" id="ARBA00023136"/>
    </source>
</evidence>
<dbReference type="Pfam" id="PF10601">
    <property type="entry name" value="zf-LITAF-like"/>
    <property type="match status" value="1"/>
</dbReference>
<feature type="domain" description="LITAF" evidence="9">
    <location>
        <begin position="17"/>
        <end position="101"/>
    </location>
</feature>
<dbReference type="PANTHER" id="PTHR23292">
    <property type="entry name" value="LIPOPOLYSACCHARIDE-INDUCED TUMOR NECROSIS FACTOR-ALPHA FACTOR"/>
    <property type="match status" value="1"/>
</dbReference>
<evidence type="ECO:0000256" key="6">
    <source>
        <dbReference type="ARBA" id="ARBA00022833"/>
    </source>
</evidence>
<proteinExistence type="inferred from homology"/>